<protein>
    <submittedName>
        <fullName evidence="3">Transposase</fullName>
    </submittedName>
</protein>
<evidence type="ECO:0000259" key="2">
    <source>
        <dbReference type="PROSITE" id="PS50994"/>
    </source>
</evidence>
<dbReference type="SUPFAM" id="SSF53098">
    <property type="entry name" value="Ribonuclease H-like"/>
    <property type="match status" value="1"/>
</dbReference>
<sequence length="282" mass="33005">MLLDWGVSIRRACRVLPFDTSSYHYQSRRTDPAFLKKRIKDICETHVRYGYRRVFYILRRDGWAVNMKKVYRLYRELGLQLRNKTPKRRVKAKLHEDRAPAIRPNDVWAMDFVHDQLATGRKLRILTVVDTYSRLSPVIDPRFSYRGEDVVATLDRACRQIGYPKTIRVDNGSEFISRDMDLWAYQRGVILDFSRPGKPTDNAFIEAFNSKLRSECLNAHWFLSLEEACEKLEAWRRHYNEERPHSAVGNIPPIMLANSTGETSPPDLTKAENSRPEWSKVG</sequence>
<dbReference type="InterPro" id="IPR036397">
    <property type="entry name" value="RNaseH_sf"/>
</dbReference>
<dbReference type="PROSITE" id="PS50994">
    <property type="entry name" value="INTEGRASE"/>
    <property type="match status" value="1"/>
</dbReference>
<evidence type="ECO:0000313" key="4">
    <source>
        <dbReference type="Proteomes" id="UP000548685"/>
    </source>
</evidence>
<feature type="domain" description="Integrase catalytic" evidence="2">
    <location>
        <begin position="100"/>
        <end position="260"/>
    </location>
</feature>
<dbReference type="Proteomes" id="UP000548685">
    <property type="component" value="Unassembled WGS sequence"/>
</dbReference>
<dbReference type="Gene3D" id="3.30.420.10">
    <property type="entry name" value="Ribonuclease H-like superfamily/Ribonuclease H"/>
    <property type="match status" value="1"/>
</dbReference>
<reference evidence="3 4" key="1">
    <citation type="submission" date="2020-08" db="EMBL/GenBank/DDBJ databases">
        <title>Genomic Encyclopedia of Type Strains, Phase IV (KMG-IV): sequencing the most valuable type-strain genomes for metagenomic binning, comparative biology and taxonomic classification.</title>
        <authorList>
            <person name="Goeker M."/>
        </authorList>
    </citation>
    <scope>NUCLEOTIDE SEQUENCE [LARGE SCALE GENOMIC DNA]</scope>
    <source>
        <strain evidence="3 4">DSM 8510</strain>
    </source>
</reference>
<name>A0ABR6HX80_9SPHN</name>
<dbReference type="Pfam" id="PF13683">
    <property type="entry name" value="rve_3"/>
    <property type="match status" value="1"/>
</dbReference>
<dbReference type="EMBL" id="JACICE010000001">
    <property type="protein sequence ID" value="MBB3775249.1"/>
    <property type="molecule type" value="Genomic_DNA"/>
</dbReference>
<feature type="compositionally biased region" description="Basic and acidic residues" evidence="1">
    <location>
        <begin position="269"/>
        <end position="282"/>
    </location>
</feature>
<evidence type="ECO:0000256" key="1">
    <source>
        <dbReference type="SAM" id="MobiDB-lite"/>
    </source>
</evidence>
<keyword evidence="4" id="KW-1185">Reference proteome</keyword>
<gene>
    <name evidence="3" type="ORF">FHS52_001192</name>
</gene>
<comment type="caution">
    <text evidence="3">The sequence shown here is derived from an EMBL/GenBank/DDBJ whole genome shotgun (WGS) entry which is preliminary data.</text>
</comment>
<dbReference type="NCBIfam" id="NF033516">
    <property type="entry name" value="transpos_IS3"/>
    <property type="match status" value="1"/>
</dbReference>
<dbReference type="Pfam" id="PF13276">
    <property type="entry name" value="HTH_21"/>
    <property type="match status" value="1"/>
</dbReference>
<evidence type="ECO:0000313" key="3">
    <source>
        <dbReference type="EMBL" id="MBB3775249.1"/>
    </source>
</evidence>
<dbReference type="InterPro" id="IPR025948">
    <property type="entry name" value="HTH-like_dom"/>
</dbReference>
<proteinExistence type="predicted"/>
<accession>A0ABR6HX80</accession>
<dbReference type="InterPro" id="IPR012337">
    <property type="entry name" value="RNaseH-like_sf"/>
</dbReference>
<organism evidence="3 4">
    <name type="scientific">Erythrobacter ramosus</name>
    <dbReference type="NCBI Taxonomy" id="35811"/>
    <lineage>
        <taxon>Bacteria</taxon>
        <taxon>Pseudomonadati</taxon>
        <taxon>Pseudomonadota</taxon>
        <taxon>Alphaproteobacteria</taxon>
        <taxon>Sphingomonadales</taxon>
        <taxon>Erythrobacteraceae</taxon>
        <taxon>Erythrobacter/Porphyrobacter group</taxon>
        <taxon>Erythrobacter</taxon>
    </lineage>
</organism>
<dbReference type="InterPro" id="IPR048020">
    <property type="entry name" value="Transpos_IS3"/>
</dbReference>
<dbReference type="InterPro" id="IPR001584">
    <property type="entry name" value="Integrase_cat-core"/>
</dbReference>
<dbReference type="PANTHER" id="PTHR47515">
    <property type="entry name" value="LOW CALCIUM RESPONSE LOCUS PROTEIN T"/>
    <property type="match status" value="1"/>
</dbReference>
<feature type="region of interest" description="Disordered" evidence="1">
    <location>
        <begin position="250"/>
        <end position="282"/>
    </location>
</feature>
<dbReference type="PANTHER" id="PTHR47515:SF1">
    <property type="entry name" value="BLR2054 PROTEIN"/>
    <property type="match status" value="1"/>
</dbReference>